<gene>
    <name evidence="2" type="ORF">BAUCODRAFT_120997</name>
</gene>
<dbReference type="PANTHER" id="PTHR40644:SF1">
    <property type="entry name" value="UPF0653 PROTEIN C607.02C"/>
    <property type="match status" value="1"/>
</dbReference>
<sequence>MPHKHTRKRKAESDTDFNLAPNSVAKPLPAFSSELRQPRKPDEPKRQTLKRKRPGSSDYKHDDTPRAFARMMQWQNGVKHASDLDDGKGKKKRKLGEKPTVATTSEPAPEKLELPKILPGERLADYNARVDQALPVGGLARKGKGPKIDGLKERQTRTEKRLHKMYAAWREEDVRLKEKKEEQLEAEEEAEDERRALYGEDYNTSELRKGKRRKVMGENTEVKDEDPWAILKERRERPRGLHDVVQAPPNLKVVPKEKFKVRNNAKVDVTNVPSAAGSLKRREELSEARRDVIARYRAMMKGESGL</sequence>
<dbReference type="RefSeq" id="XP_007674889.1">
    <property type="nucleotide sequence ID" value="XM_007676699.1"/>
</dbReference>
<feature type="compositionally biased region" description="Basic and acidic residues" evidence="1">
    <location>
        <begin position="146"/>
        <end position="159"/>
    </location>
</feature>
<dbReference type="OrthoDB" id="5876637at2759"/>
<dbReference type="EMBL" id="KB445553">
    <property type="protein sequence ID" value="EMC98093.1"/>
    <property type="molecule type" value="Genomic_DNA"/>
</dbReference>
<dbReference type="eggNOG" id="ENOG502S9IJ">
    <property type="taxonomic scope" value="Eukaryota"/>
</dbReference>
<protein>
    <recommendedName>
        <fullName evidence="4">Urease accessory protein UreD</fullName>
    </recommendedName>
</protein>
<name>M2N2E8_BAUPA</name>
<evidence type="ECO:0000256" key="1">
    <source>
        <dbReference type="SAM" id="MobiDB-lite"/>
    </source>
</evidence>
<feature type="compositionally biased region" description="Basic and acidic residues" evidence="1">
    <location>
        <begin position="36"/>
        <end position="46"/>
    </location>
</feature>
<dbReference type="PANTHER" id="PTHR40644">
    <property type="entry name" value="UPF0653 PROTEIN C607.02C"/>
    <property type="match status" value="1"/>
</dbReference>
<keyword evidence="3" id="KW-1185">Reference proteome</keyword>
<reference evidence="2 3" key="1">
    <citation type="journal article" date="2012" name="PLoS Pathog.">
        <title>Diverse lifestyles and strategies of plant pathogenesis encoded in the genomes of eighteen Dothideomycetes fungi.</title>
        <authorList>
            <person name="Ohm R.A."/>
            <person name="Feau N."/>
            <person name="Henrissat B."/>
            <person name="Schoch C.L."/>
            <person name="Horwitz B.A."/>
            <person name="Barry K.W."/>
            <person name="Condon B.J."/>
            <person name="Copeland A.C."/>
            <person name="Dhillon B."/>
            <person name="Glaser F."/>
            <person name="Hesse C.N."/>
            <person name="Kosti I."/>
            <person name="LaButti K."/>
            <person name="Lindquist E.A."/>
            <person name="Lucas S."/>
            <person name="Salamov A.A."/>
            <person name="Bradshaw R.E."/>
            <person name="Ciuffetti L."/>
            <person name="Hamelin R.C."/>
            <person name="Kema G.H.J."/>
            <person name="Lawrence C."/>
            <person name="Scott J.A."/>
            <person name="Spatafora J.W."/>
            <person name="Turgeon B.G."/>
            <person name="de Wit P.J.G.M."/>
            <person name="Zhong S."/>
            <person name="Goodwin S.B."/>
            <person name="Grigoriev I.V."/>
        </authorList>
    </citation>
    <scope>NUCLEOTIDE SEQUENCE [LARGE SCALE GENOMIC DNA]</scope>
    <source>
        <strain evidence="2 3">UAMH 10762</strain>
    </source>
</reference>
<organism evidence="2 3">
    <name type="scientific">Baudoinia panamericana (strain UAMH 10762)</name>
    <name type="common">Angels' share fungus</name>
    <name type="synonym">Baudoinia compniacensis (strain UAMH 10762)</name>
    <dbReference type="NCBI Taxonomy" id="717646"/>
    <lineage>
        <taxon>Eukaryota</taxon>
        <taxon>Fungi</taxon>
        <taxon>Dikarya</taxon>
        <taxon>Ascomycota</taxon>
        <taxon>Pezizomycotina</taxon>
        <taxon>Dothideomycetes</taxon>
        <taxon>Dothideomycetidae</taxon>
        <taxon>Mycosphaerellales</taxon>
        <taxon>Teratosphaeriaceae</taxon>
        <taxon>Baudoinia</taxon>
    </lineage>
</organism>
<feature type="region of interest" description="Disordered" evidence="1">
    <location>
        <begin position="1"/>
        <end position="116"/>
    </location>
</feature>
<feature type="region of interest" description="Disordered" evidence="1">
    <location>
        <begin position="178"/>
        <end position="198"/>
    </location>
</feature>
<accession>M2N2E8</accession>
<dbReference type="GeneID" id="19107555"/>
<dbReference type="AlphaFoldDB" id="M2N2E8"/>
<feature type="region of interest" description="Disordered" evidence="1">
    <location>
        <begin position="137"/>
        <end position="159"/>
    </location>
</feature>
<feature type="compositionally biased region" description="Basic residues" evidence="1">
    <location>
        <begin position="1"/>
        <end position="10"/>
    </location>
</feature>
<evidence type="ECO:0000313" key="2">
    <source>
        <dbReference type="EMBL" id="EMC98093.1"/>
    </source>
</evidence>
<dbReference type="KEGG" id="bcom:BAUCODRAFT_120997"/>
<evidence type="ECO:0000313" key="3">
    <source>
        <dbReference type="Proteomes" id="UP000011761"/>
    </source>
</evidence>
<proteinExistence type="predicted"/>
<dbReference type="OMA" id="TKHEKHL"/>
<dbReference type="HOGENOM" id="CLU_053180_1_0_1"/>
<evidence type="ECO:0008006" key="4">
    <source>
        <dbReference type="Google" id="ProtNLM"/>
    </source>
</evidence>
<dbReference type="Proteomes" id="UP000011761">
    <property type="component" value="Unassembled WGS sequence"/>
</dbReference>